<dbReference type="EMBL" id="JALIDZ010000006">
    <property type="protein sequence ID" value="MCT8973058.1"/>
    <property type="molecule type" value="Genomic_DNA"/>
</dbReference>
<name>A0AAW5R2K2_9HYPH</name>
<evidence type="ECO:0000256" key="1">
    <source>
        <dbReference type="ARBA" id="ARBA00003236"/>
    </source>
</evidence>
<organism evidence="7 8">
    <name type="scientific">Microbaculum marinisediminis</name>
    <dbReference type="NCBI Taxonomy" id="2931392"/>
    <lineage>
        <taxon>Bacteria</taxon>
        <taxon>Pseudomonadati</taxon>
        <taxon>Pseudomonadota</taxon>
        <taxon>Alphaproteobacteria</taxon>
        <taxon>Hyphomicrobiales</taxon>
        <taxon>Tepidamorphaceae</taxon>
        <taxon>Microbaculum</taxon>
    </lineage>
</organism>
<dbReference type="GO" id="GO:0016810">
    <property type="term" value="F:hydrolase activity, acting on carbon-nitrogen (but not peptide) bonds"/>
    <property type="evidence" value="ECO:0007669"/>
    <property type="project" value="InterPro"/>
</dbReference>
<dbReference type="InterPro" id="IPR002509">
    <property type="entry name" value="NODB_dom"/>
</dbReference>
<dbReference type="RefSeq" id="WP_261616641.1">
    <property type="nucleotide sequence ID" value="NZ_JALIDZ010000006.1"/>
</dbReference>
<comment type="similarity">
    <text evidence="2">Belongs to the polysaccharide deacetylase family.</text>
</comment>
<dbReference type="Gene3D" id="3.20.20.370">
    <property type="entry name" value="Glycoside hydrolase/deacetylase"/>
    <property type="match status" value="1"/>
</dbReference>
<dbReference type="Pfam" id="PF01522">
    <property type="entry name" value="Polysacc_deac_1"/>
    <property type="match status" value="2"/>
</dbReference>
<dbReference type="GO" id="GO:0005975">
    <property type="term" value="P:carbohydrate metabolic process"/>
    <property type="evidence" value="ECO:0007669"/>
    <property type="project" value="InterPro"/>
</dbReference>
<evidence type="ECO:0000313" key="8">
    <source>
        <dbReference type="Proteomes" id="UP001320898"/>
    </source>
</evidence>
<dbReference type="PANTHER" id="PTHR34216">
    <property type="match status" value="1"/>
</dbReference>
<evidence type="ECO:0000256" key="5">
    <source>
        <dbReference type="ARBA" id="ARBA00032976"/>
    </source>
</evidence>
<sequence length="351" mass="38576">MNRRKTAIFKAGLDTLYYTGAHRALAPLTCGAGIIFTLHNVVPGAPPAFAPNRILTITPEFLKAVVVRIRAAGLDLVSLDEAHARLQGEGSDRRFACLTFDDGYRDNLEHAYPVLKRHDVPMAIYVATCMPDGTAEMWWLALEFAIAAAGSIEVPTAEGSETFSCETLEQKYDTYETVYWRLRAMDEEGKRATVRNIAARAGIDMAAAVRDLSMTWEEIAWLAGDPLVTIGAHTVTHSALAKLSDAQVEYEMAESRRLIGEHTGVRPCHFAYPYGDAGSAGPREFALADRLGFATAVTTRPGVLYPEHGHHLTALPRVSLNGDYQSLRYLDLFLTGAPFALFNRFRKVDAA</sequence>
<gene>
    <name evidence="7" type="ORF">MUB46_14425</name>
</gene>
<dbReference type="InterPro" id="IPR011330">
    <property type="entry name" value="Glyco_hydro/deAcase_b/a-brl"/>
</dbReference>
<dbReference type="InterPro" id="IPR051398">
    <property type="entry name" value="Polysacch_Deacetylase"/>
</dbReference>
<evidence type="ECO:0000313" key="7">
    <source>
        <dbReference type="EMBL" id="MCT8973058.1"/>
    </source>
</evidence>
<keyword evidence="4" id="KW-0732">Signal</keyword>
<comment type="caution">
    <text evidence="7">The sequence shown here is derived from an EMBL/GenBank/DDBJ whole genome shotgun (WGS) entry which is preliminary data.</text>
</comment>
<dbReference type="SUPFAM" id="SSF88713">
    <property type="entry name" value="Glycoside hydrolase/deacetylase"/>
    <property type="match status" value="1"/>
</dbReference>
<reference evidence="7 8" key="1">
    <citation type="submission" date="2022-04" db="EMBL/GenBank/DDBJ databases">
        <authorList>
            <person name="Ye Y.-Q."/>
            <person name="Du Z.-J."/>
        </authorList>
    </citation>
    <scope>NUCLEOTIDE SEQUENCE [LARGE SCALE GENOMIC DNA]</scope>
    <source>
        <strain evidence="7 8">A6E488</strain>
    </source>
</reference>
<accession>A0AAW5R2K2</accession>
<dbReference type="CDD" id="cd10968">
    <property type="entry name" value="CE4_Mlr8448_like_5s"/>
    <property type="match status" value="1"/>
</dbReference>
<evidence type="ECO:0000256" key="4">
    <source>
        <dbReference type="ARBA" id="ARBA00022729"/>
    </source>
</evidence>
<comment type="function">
    <text evidence="1">Is involved in generating a small heat-stable compound (Nod), an acylated oligomer of N-acetylglucosamine, that stimulates mitosis in various plant protoplasts.</text>
</comment>
<dbReference type="PROSITE" id="PS51677">
    <property type="entry name" value="NODB"/>
    <property type="match status" value="1"/>
</dbReference>
<dbReference type="AlphaFoldDB" id="A0AAW5R2K2"/>
<evidence type="ECO:0000256" key="2">
    <source>
        <dbReference type="ARBA" id="ARBA00010973"/>
    </source>
</evidence>
<evidence type="ECO:0000256" key="3">
    <source>
        <dbReference type="ARBA" id="ARBA00020071"/>
    </source>
</evidence>
<proteinExistence type="inferred from homology"/>
<protein>
    <recommendedName>
        <fullName evidence="3">Chitooligosaccharide deacetylase</fullName>
    </recommendedName>
    <alternativeName>
        <fullName evidence="5">Nodulation protein B</fullName>
    </alternativeName>
</protein>
<dbReference type="Proteomes" id="UP001320898">
    <property type="component" value="Unassembled WGS sequence"/>
</dbReference>
<dbReference type="PANTHER" id="PTHR34216:SF7">
    <property type="entry name" value="POLY-BETA-1,6-N-ACETYL-D-GLUCOSAMINE N-DEACETYLASE"/>
    <property type="match status" value="1"/>
</dbReference>
<feature type="domain" description="NodB homology" evidence="6">
    <location>
        <begin position="94"/>
        <end position="351"/>
    </location>
</feature>
<keyword evidence="8" id="KW-1185">Reference proteome</keyword>
<evidence type="ECO:0000259" key="6">
    <source>
        <dbReference type="PROSITE" id="PS51677"/>
    </source>
</evidence>